<keyword evidence="4 8" id="KW-0812">Transmembrane</keyword>
<evidence type="ECO:0000259" key="9">
    <source>
        <dbReference type="Pfam" id="PF07715"/>
    </source>
</evidence>
<evidence type="ECO:0000256" key="1">
    <source>
        <dbReference type="ARBA" id="ARBA00004571"/>
    </source>
</evidence>
<dbReference type="Proteomes" id="UP000075360">
    <property type="component" value="Unassembled WGS sequence"/>
</dbReference>
<dbReference type="OrthoDB" id="99480at2"/>
<evidence type="ECO:0000256" key="3">
    <source>
        <dbReference type="ARBA" id="ARBA00022452"/>
    </source>
</evidence>
<dbReference type="InterPro" id="IPR037066">
    <property type="entry name" value="Plug_dom_sf"/>
</dbReference>
<dbReference type="Gene3D" id="2.40.170.20">
    <property type="entry name" value="TonB-dependent receptor, beta-barrel domain"/>
    <property type="match status" value="1"/>
</dbReference>
<name>A0A149TZ06_9PROT</name>
<dbReference type="Pfam" id="PF07715">
    <property type="entry name" value="Plug"/>
    <property type="match status" value="1"/>
</dbReference>
<dbReference type="AlphaFoldDB" id="A0A149TZ06"/>
<proteinExistence type="inferred from homology"/>
<keyword evidence="5" id="KW-0732">Signal</keyword>
<evidence type="ECO:0000256" key="6">
    <source>
        <dbReference type="ARBA" id="ARBA00023136"/>
    </source>
</evidence>
<evidence type="ECO:0000313" key="11">
    <source>
        <dbReference type="Proteomes" id="UP000075360"/>
    </source>
</evidence>
<evidence type="ECO:0000256" key="5">
    <source>
        <dbReference type="ARBA" id="ARBA00022729"/>
    </source>
</evidence>
<organism evidence="10 11">
    <name type="scientific">Acetobacter senegalensis</name>
    <dbReference type="NCBI Taxonomy" id="446692"/>
    <lineage>
        <taxon>Bacteria</taxon>
        <taxon>Pseudomonadati</taxon>
        <taxon>Pseudomonadota</taxon>
        <taxon>Alphaproteobacteria</taxon>
        <taxon>Acetobacterales</taxon>
        <taxon>Acetobacteraceae</taxon>
        <taxon>Acetobacter</taxon>
    </lineage>
</organism>
<evidence type="ECO:0000256" key="7">
    <source>
        <dbReference type="ARBA" id="ARBA00023237"/>
    </source>
</evidence>
<evidence type="ECO:0000256" key="2">
    <source>
        <dbReference type="ARBA" id="ARBA00022448"/>
    </source>
</evidence>
<keyword evidence="3 8" id="KW-1134">Transmembrane beta strand</keyword>
<evidence type="ECO:0000256" key="4">
    <source>
        <dbReference type="ARBA" id="ARBA00022692"/>
    </source>
</evidence>
<dbReference type="PROSITE" id="PS52016">
    <property type="entry name" value="TONB_DEPENDENT_REC_3"/>
    <property type="match status" value="1"/>
</dbReference>
<dbReference type="EMBL" id="LHZU01000138">
    <property type="protein sequence ID" value="KXV58350.1"/>
    <property type="molecule type" value="Genomic_DNA"/>
</dbReference>
<feature type="domain" description="TonB-dependent receptor plug" evidence="9">
    <location>
        <begin position="123"/>
        <end position="227"/>
    </location>
</feature>
<keyword evidence="2 8" id="KW-0813">Transport</keyword>
<comment type="similarity">
    <text evidence="8">Belongs to the TonB-dependent receptor family.</text>
</comment>
<dbReference type="SUPFAM" id="SSF56935">
    <property type="entry name" value="Porins"/>
    <property type="match status" value="1"/>
</dbReference>
<dbReference type="GO" id="GO:0015344">
    <property type="term" value="F:siderophore uptake transmembrane transporter activity"/>
    <property type="evidence" value="ECO:0007669"/>
    <property type="project" value="TreeGrafter"/>
</dbReference>
<accession>A0A149TZ06</accession>
<dbReference type="Gene3D" id="2.170.130.10">
    <property type="entry name" value="TonB-dependent receptor, plug domain"/>
    <property type="match status" value="1"/>
</dbReference>
<keyword evidence="7 8" id="KW-0998">Cell outer membrane</keyword>
<evidence type="ECO:0000256" key="8">
    <source>
        <dbReference type="PROSITE-ProRule" id="PRU01360"/>
    </source>
</evidence>
<sequence length="767" mass="84101">MIVFFGWTIMTRLRLMKIEALASSAIHASRRDGILVPVTLGVLLSCGTANAVSGKGKIAAQDGKVGVSTPAGKVVSAQAAQGQGQQPVAIVGAARAEAVEVSGQSHTAARKLNLGKSVENDIATVYRLTQKDIQAQATSSSIDLFRNVPGVYVEDYGNGGIAQGFGMRGWSGNANGNYVAAYIDGYQRNMYSGAQSNGYNDLNVLIPEIIGDINVIKGPFDTRYGGMLAVGGSVVIHTADFYRTGFSQRFGSFGEARSLLSYGYDGGRLKSYVVFEGGRDAGYRDNAAQDKVNLFSKTTYSFTSEDKLSFSAQIYNANYGQPGYIPISVARVNPKAAMNMEDRGDKTQETFNFNFTHTHGNFQLDANLFVDNVYLYRSITRGYYPASVPRAEQNASIDSRTTVGAGVDPYWKFKLPLGMQLDLRAGALVHVDMAKAWNYPALNNQAIPAPQAYFGSINYFNKADFTEINPSLYLDMGFKPVKWMKISAGFRYDSFIFSDNVLSWVKPNNLLRQYITNWAGHISPKLGIAFYPATGLTLYGNMGEAVQAPNAVLQLNLNPSLKTSPMRSYEGGLAYDNTKLGFHFGADVYTTNASSEIGTSTTTGALENIGSSLRVGEDFDVRLFLIRNSHIELDVAANYSRVRARLTGNSWGYVQFVPDEQKDYQINVSAPVHFWGDPNERLAFNFAHQFIGETKLSTDGRQSSSPYQRIQGKLTYSNPTRHNLSLYLSAIAFPTDRFSEINYYANGVRYVGVEPRFRIQGGANISF</sequence>
<reference evidence="10 11" key="1">
    <citation type="submission" date="2015-06" db="EMBL/GenBank/DDBJ databases">
        <title>Improved classification and identification of acetic acid bacteria using matrix-assisted laser desorption/ionization time-of-flight mass spectrometry; Gluconobacter nephelii and Gluconobacter uchimurae are later heterotypic synonyms of Gluconobacter japonicus and Gluconobacter oxydans, respectively.</title>
        <authorList>
            <person name="Li L."/>
            <person name="Cleenwerck I."/>
            <person name="De Vuyst L."/>
            <person name="Vandamme P."/>
        </authorList>
    </citation>
    <scope>NUCLEOTIDE SEQUENCE [LARGE SCALE GENOMIC DNA]</scope>
    <source>
        <strain evidence="10 11">LMG 23690</strain>
    </source>
</reference>
<dbReference type="GO" id="GO:0009279">
    <property type="term" value="C:cell outer membrane"/>
    <property type="evidence" value="ECO:0007669"/>
    <property type="project" value="UniProtKB-SubCell"/>
</dbReference>
<dbReference type="PANTHER" id="PTHR30069">
    <property type="entry name" value="TONB-DEPENDENT OUTER MEMBRANE RECEPTOR"/>
    <property type="match status" value="1"/>
</dbReference>
<keyword evidence="6 8" id="KW-0472">Membrane</keyword>
<dbReference type="InterPro" id="IPR012910">
    <property type="entry name" value="Plug_dom"/>
</dbReference>
<dbReference type="PATRIC" id="fig|446692.4.peg.869"/>
<dbReference type="InterPro" id="IPR039426">
    <property type="entry name" value="TonB-dep_rcpt-like"/>
</dbReference>
<protein>
    <recommendedName>
        <fullName evidence="9">TonB-dependent receptor plug domain-containing protein</fullName>
    </recommendedName>
</protein>
<dbReference type="GO" id="GO:0044718">
    <property type="term" value="P:siderophore transmembrane transport"/>
    <property type="evidence" value="ECO:0007669"/>
    <property type="project" value="TreeGrafter"/>
</dbReference>
<dbReference type="PANTHER" id="PTHR30069:SF29">
    <property type="entry name" value="HEMOGLOBIN AND HEMOGLOBIN-HAPTOGLOBIN-BINDING PROTEIN 1-RELATED"/>
    <property type="match status" value="1"/>
</dbReference>
<dbReference type="InterPro" id="IPR036942">
    <property type="entry name" value="Beta-barrel_TonB_sf"/>
</dbReference>
<comment type="caution">
    <text evidence="10">The sequence shown here is derived from an EMBL/GenBank/DDBJ whole genome shotgun (WGS) entry which is preliminary data.</text>
</comment>
<evidence type="ECO:0000313" key="10">
    <source>
        <dbReference type="EMBL" id="KXV58350.1"/>
    </source>
</evidence>
<gene>
    <name evidence="10" type="ORF">AD948_11685</name>
</gene>
<comment type="subcellular location">
    <subcellularLocation>
        <location evidence="1 8">Cell outer membrane</location>
        <topology evidence="1 8">Multi-pass membrane protein</topology>
    </subcellularLocation>
</comment>